<evidence type="ECO:0000313" key="3">
    <source>
        <dbReference type="Proteomes" id="UP000777438"/>
    </source>
</evidence>
<evidence type="ECO:0000313" key="2">
    <source>
        <dbReference type="EMBL" id="KAH6885345.1"/>
    </source>
</evidence>
<dbReference type="EMBL" id="JAGPYM010000018">
    <property type="protein sequence ID" value="KAH6885345.1"/>
    <property type="molecule type" value="Genomic_DNA"/>
</dbReference>
<feature type="compositionally biased region" description="Polar residues" evidence="1">
    <location>
        <begin position="71"/>
        <end position="82"/>
    </location>
</feature>
<reference evidence="2 3" key="1">
    <citation type="journal article" date="2021" name="Nat. Commun.">
        <title>Genetic determinants of endophytism in the Arabidopsis root mycobiome.</title>
        <authorList>
            <person name="Mesny F."/>
            <person name="Miyauchi S."/>
            <person name="Thiergart T."/>
            <person name="Pickel B."/>
            <person name="Atanasova L."/>
            <person name="Karlsson M."/>
            <person name="Huettel B."/>
            <person name="Barry K.W."/>
            <person name="Haridas S."/>
            <person name="Chen C."/>
            <person name="Bauer D."/>
            <person name="Andreopoulos W."/>
            <person name="Pangilinan J."/>
            <person name="LaButti K."/>
            <person name="Riley R."/>
            <person name="Lipzen A."/>
            <person name="Clum A."/>
            <person name="Drula E."/>
            <person name="Henrissat B."/>
            <person name="Kohler A."/>
            <person name="Grigoriev I.V."/>
            <person name="Martin F.M."/>
            <person name="Hacquard S."/>
        </authorList>
    </citation>
    <scope>NUCLEOTIDE SEQUENCE [LARGE SCALE GENOMIC DNA]</scope>
    <source>
        <strain evidence="2 3">MPI-CAGE-CH-0241</strain>
    </source>
</reference>
<gene>
    <name evidence="2" type="ORF">B0T10DRAFT_462394</name>
</gene>
<evidence type="ECO:0000256" key="1">
    <source>
        <dbReference type="SAM" id="MobiDB-lite"/>
    </source>
</evidence>
<dbReference type="AlphaFoldDB" id="A0A9P9ALW3"/>
<feature type="region of interest" description="Disordered" evidence="1">
    <location>
        <begin position="71"/>
        <end position="101"/>
    </location>
</feature>
<dbReference type="Proteomes" id="UP000777438">
    <property type="component" value="Unassembled WGS sequence"/>
</dbReference>
<accession>A0A9P9ALW3</accession>
<feature type="region of interest" description="Disordered" evidence="1">
    <location>
        <begin position="149"/>
        <end position="218"/>
    </location>
</feature>
<keyword evidence="3" id="KW-1185">Reference proteome</keyword>
<comment type="caution">
    <text evidence="2">The sequence shown here is derived from an EMBL/GenBank/DDBJ whole genome shotgun (WGS) entry which is preliminary data.</text>
</comment>
<sequence>MPDYHWNGRYFVGPQGNMWLQYDDGRWYPQGYEGRSTHSLGPQIASPGSTVANFGSANRFVALLDQNKNWGSPCTSTSTAQGHTRPRDEDPPATGRYAHSQVVGDWVTEQYGGRSRADNVRNVLAYVDQQGIAQRPPRGDLGRYAPELEVSDEGEGERSNSHGTPQRSGRERRSMTLGSGSGSGSEPRSRPPSMHLPSESEWHSADSSKFRKKRRSAK</sequence>
<feature type="compositionally biased region" description="Basic and acidic residues" evidence="1">
    <location>
        <begin position="198"/>
        <end position="209"/>
    </location>
</feature>
<name>A0A9P9ALW3_9HYPO</name>
<organism evidence="2 3">
    <name type="scientific">Thelonectria olida</name>
    <dbReference type="NCBI Taxonomy" id="1576542"/>
    <lineage>
        <taxon>Eukaryota</taxon>
        <taxon>Fungi</taxon>
        <taxon>Dikarya</taxon>
        <taxon>Ascomycota</taxon>
        <taxon>Pezizomycotina</taxon>
        <taxon>Sordariomycetes</taxon>
        <taxon>Hypocreomycetidae</taxon>
        <taxon>Hypocreales</taxon>
        <taxon>Nectriaceae</taxon>
        <taxon>Thelonectria</taxon>
    </lineage>
</organism>
<proteinExistence type="predicted"/>
<protein>
    <submittedName>
        <fullName evidence="2">Uncharacterized protein</fullName>
    </submittedName>
</protein>